<feature type="region of interest" description="Disordered" evidence="1">
    <location>
        <begin position="32"/>
        <end position="58"/>
    </location>
</feature>
<evidence type="ECO:0000313" key="3">
    <source>
        <dbReference type="Proteomes" id="UP000751190"/>
    </source>
</evidence>
<dbReference type="EMBL" id="JAGTXO010000002">
    <property type="protein sequence ID" value="KAG8470017.1"/>
    <property type="molecule type" value="Genomic_DNA"/>
</dbReference>
<feature type="region of interest" description="Disordered" evidence="1">
    <location>
        <begin position="909"/>
        <end position="932"/>
    </location>
</feature>
<protein>
    <submittedName>
        <fullName evidence="2">Uncharacterized protein</fullName>
    </submittedName>
</protein>
<keyword evidence="3" id="KW-1185">Reference proteome</keyword>
<evidence type="ECO:0000313" key="2">
    <source>
        <dbReference type="EMBL" id="KAG8470017.1"/>
    </source>
</evidence>
<feature type="compositionally biased region" description="Basic and acidic residues" evidence="1">
    <location>
        <begin position="868"/>
        <end position="877"/>
    </location>
</feature>
<name>A0A8J6CCL3_DIALT</name>
<reference evidence="2" key="1">
    <citation type="submission" date="2021-05" db="EMBL/GenBank/DDBJ databases">
        <title>The genome of the haptophyte Pavlova lutheri (Diacronema luteri, Pavlovales) - a model for lipid biosynthesis in eukaryotic algae.</title>
        <authorList>
            <person name="Hulatt C.J."/>
            <person name="Posewitz M.C."/>
        </authorList>
    </citation>
    <scope>NUCLEOTIDE SEQUENCE</scope>
    <source>
        <strain evidence="2">NIVA-4/92</strain>
    </source>
</reference>
<dbReference type="Proteomes" id="UP000751190">
    <property type="component" value="Unassembled WGS sequence"/>
</dbReference>
<dbReference type="AlphaFoldDB" id="A0A8J6CCL3"/>
<gene>
    <name evidence="2" type="ORF">KFE25_006472</name>
</gene>
<evidence type="ECO:0000256" key="1">
    <source>
        <dbReference type="SAM" id="MobiDB-lite"/>
    </source>
</evidence>
<accession>A0A8J6CCL3</accession>
<proteinExistence type="predicted"/>
<comment type="caution">
    <text evidence="2">The sequence shown here is derived from an EMBL/GenBank/DDBJ whole genome shotgun (WGS) entry which is preliminary data.</text>
</comment>
<sequence length="1068" mass="108847">MFAFVKAPRPTLVAASPRSAAFAASARAAEPAPAPSSVGSDWEHVASDVPSTPYEPLREPRHGPAFVLSGAGEAEETLQAAYAEYVRSGAAAAAACFESLLARDRENGRLAIAQAACTLSAKLLAQSSLPTVGSGACAAVGAPSQPPSTFGTRGAQAANGIAAATPLLVSMLLDEKASRHRTLCALLHETLPPDVLRMPLRARAYEVVGMGDSGARAAAGAAGDGADRCADADATEQAWAAERTLAEVLLDNEARLESARALRAEHNALATLASGSDAAGARAESTTDLGASLALAQLHASLSRCASGGAAAPIAAGAAGAAFYRDVDRIEAWLPELAGAIAAVGAQCAGPDGSQRAASVAHALLLLLRVGEAFVGAAERATAGASPRAPTERAAAGGPFARWLCDSNARRSLTHCARIVTAWCAQPAPSRLGGGGGDASVGMGEQTALELLGAARALAGAGVRALVGRTAAEWAAVAGADGRPEAETAARSAPQFKRAVCLLARARREAARALVPAEPSAAGAPGARGGAAGRCAHTLALDMCDEFHEFSLLAELSSSGEARGESGERVAHYLRRFHRTAAPGARALWAWELGPAPPAEADAESADAATGGGFVHALLRYYLACGSSTLPLLLQLPAECDDDVELFLKAHPRLLWLHHLKVGARESATDASAAAAEARADLGAGAGAFEPRAPFDPLAAVPWCADASDGTAASSNETANGGARAFARAAETLYPQALTETNSLSVRSLFAHVGKLAHLASAPAAPAGASADMPLSAVAGQLFGAMPPKPVAVLVAPTESSVGPATAAPAGVPATWPLERADDLIYVVEAQRMLDGLYGASDAPVRSAVELIMETLSHAADSNGGRGGDGDGGRSDGGDGDGGRGAPALSESDVFLALDLWHRSRWEEDDAAADDRAPRVGADGGALAPRSGEASQLERVSRARADILCAIWSEAISAELPTVWARLSAPSAGWEGDDQLAATAQSSLLFRAIVYQHAHSRIDTLAYIGRAVALRLEVDDPPVPEHVRASLPQRVHQVCELALSHAEQQASLAQAAEHAVDDASGMQL</sequence>
<organism evidence="2 3">
    <name type="scientific">Diacronema lutheri</name>
    <name type="common">Unicellular marine alga</name>
    <name type="synonym">Monochrysis lutheri</name>
    <dbReference type="NCBI Taxonomy" id="2081491"/>
    <lineage>
        <taxon>Eukaryota</taxon>
        <taxon>Haptista</taxon>
        <taxon>Haptophyta</taxon>
        <taxon>Pavlovophyceae</taxon>
        <taxon>Pavlovales</taxon>
        <taxon>Pavlovaceae</taxon>
        <taxon>Diacronema</taxon>
    </lineage>
</organism>
<feature type="region of interest" description="Disordered" evidence="1">
    <location>
        <begin position="859"/>
        <end position="888"/>
    </location>
</feature>